<protein>
    <recommendedName>
        <fullName evidence="6">Zn(2)-C6 fungal-type domain-containing protein</fullName>
    </recommendedName>
</protein>
<evidence type="ECO:0000259" key="6">
    <source>
        <dbReference type="PROSITE" id="PS50048"/>
    </source>
</evidence>
<keyword evidence="4" id="KW-0804">Transcription</keyword>
<dbReference type="GO" id="GO:0000981">
    <property type="term" value="F:DNA-binding transcription factor activity, RNA polymerase II-specific"/>
    <property type="evidence" value="ECO:0007669"/>
    <property type="project" value="InterPro"/>
</dbReference>
<feature type="region of interest" description="Disordered" evidence="5">
    <location>
        <begin position="1"/>
        <end position="75"/>
    </location>
</feature>
<feature type="compositionally biased region" description="Low complexity" evidence="5">
    <location>
        <begin position="184"/>
        <end position="206"/>
    </location>
</feature>
<dbReference type="InterPro" id="IPR051439">
    <property type="entry name" value="XlnR/Xlr1"/>
</dbReference>
<evidence type="ECO:0000256" key="4">
    <source>
        <dbReference type="ARBA" id="ARBA00023163"/>
    </source>
</evidence>
<evidence type="ECO:0000256" key="3">
    <source>
        <dbReference type="ARBA" id="ARBA00023125"/>
    </source>
</evidence>
<keyword evidence="2" id="KW-0805">Transcription regulation</keyword>
<dbReference type="InterPro" id="IPR001138">
    <property type="entry name" value="Zn2Cys6_DnaBD"/>
</dbReference>
<dbReference type="SUPFAM" id="SSF57701">
    <property type="entry name" value="Zn2/Cys6 DNA-binding domain"/>
    <property type="match status" value="1"/>
</dbReference>
<accession>A0A4V4LSV9</accession>
<dbReference type="EMBL" id="SPNW01000044">
    <property type="protein sequence ID" value="TIA87993.1"/>
    <property type="molecule type" value="Genomic_DNA"/>
</dbReference>
<evidence type="ECO:0000313" key="7">
    <source>
        <dbReference type="EMBL" id="TIA87993.1"/>
    </source>
</evidence>
<keyword evidence="8" id="KW-1185">Reference proteome</keyword>
<dbReference type="GO" id="GO:0003677">
    <property type="term" value="F:DNA binding"/>
    <property type="evidence" value="ECO:0007669"/>
    <property type="project" value="UniProtKB-KW"/>
</dbReference>
<comment type="caution">
    <text evidence="7">The sequence shown here is derived from an EMBL/GenBank/DDBJ whole genome shotgun (WGS) entry which is preliminary data.</text>
</comment>
<dbReference type="AlphaFoldDB" id="A0A4V4LSV9"/>
<dbReference type="PANTHER" id="PTHR47663">
    <property type="entry name" value="XYLANOLYTIC TRANSCRIPTIONAL ACTIVATOR XLNR-RELATED"/>
    <property type="match status" value="1"/>
</dbReference>
<sequence length="299" mass="32712">MMMDDANSADHSRFSFPASILNERQQQQREQAEWDASSQTPQPAPAQHQQSNNSSSTSNSSSAQPPQPKIPISRVTRACDRCTHKKLRCDGTIVPDMHGQPPAVIKGCTRCMFAHTPCEYTRVQKRRGPSPGFKRRKLSNESAASSGSMTGNNKNGHTAHSPASSIDSNAQSQQFSLTHRRRTLSQQSQSQPQSQPSQPLQYTNTHTHTHTPPPPPALKTIPTSAVSNAPPNFPLAYSPQPPLQRHHSAYMAGMASAHSHTHSHSHSHSLQTLPTTPSAVKLPSIANWFGPRGHPSLHR</sequence>
<evidence type="ECO:0000256" key="2">
    <source>
        <dbReference type="ARBA" id="ARBA00023015"/>
    </source>
</evidence>
<evidence type="ECO:0000256" key="1">
    <source>
        <dbReference type="ARBA" id="ARBA00022833"/>
    </source>
</evidence>
<proteinExistence type="predicted"/>
<dbReference type="Gene3D" id="4.10.240.10">
    <property type="entry name" value="Zn(2)-C6 fungal-type DNA-binding domain"/>
    <property type="match status" value="1"/>
</dbReference>
<feature type="region of interest" description="Disordered" evidence="5">
    <location>
        <begin position="253"/>
        <end position="278"/>
    </location>
</feature>
<feature type="compositionally biased region" description="Low complexity" evidence="5">
    <location>
        <begin position="36"/>
        <end position="64"/>
    </location>
</feature>
<feature type="compositionally biased region" description="Basic residues" evidence="5">
    <location>
        <begin position="123"/>
        <end position="137"/>
    </location>
</feature>
<dbReference type="GO" id="GO:0008270">
    <property type="term" value="F:zinc ion binding"/>
    <property type="evidence" value="ECO:0007669"/>
    <property type="project" value="InterPro"/>
</dbReference>
<keyword evidence="1" id="KW-0862">Zinc</keyword>
<reference evidence="7 8" key="1">
    <citation type="submission" date="2019-03" db="EMBL/GenBank/DDBJ databases">
        <title>Sequencing 23 genomes of Wallemia ichthyophaga.</title>
        <authorList>
            <person name="Gostincar C."/>
        </authorList>
    </citation>
    <scope>NUCLEOTIDE SEQUENCE [LARGE SCALE GENOMIC DNA]</scope>
    <source>
        <strain evidence="7 8">EXF-5753</strain>
    </source>
</reference>
<dbReference type="Pfam" id="PF00172">
    <property type="entry name" value="Zn_clus"/>
    <property type="match status" value="1"/>
</dbReference>
<evidence type="ECO:0000256" key="5">
    <source>
        <dbReference type="SAM" id="MobiDB-lite"/>
    </source>
</evidence>
<feature type="compositionally biased region" description="Polar residues" evidence="5">
    <location>
        <begin position="221"/>
        <end position="230"/>
    </location>
</feature>
<dbReference type="OrthoDB" id="39175at2759"/>
<feature type="region of interest" description="Disordered" evidence="5">
    <location>
        <begin position="123"/>
        <end position="238"/>
    </location>
</feature>
<dbReference type="CDD" id="cd00067">
    <property type="entry name" value="GAL4"/>
    <property type="match status" value="1"/>
</dbReference>
<feature type="domain" description="Zn(2)-C6 fungal-type" evidence="6">
    <location>
        <begin position="78"/>
        <end position="120"/>
    </location>
</feature>
<feature type="compositionally biased region" description="Polar residues" evidence="5">
    <location>
        <begin position="140"/>
        <end position="177"/>
    </location>
</feature>
<dbReference type="Proteomes" id="UP000310189">
    <property type="component" value="Unassembled WGS sequence"/>
</dbReference>
<dbReference type="InterPro" id="IPR036864">
    <property type="entry name" value="Zn2-C6_fun-type_DNA-bd_sf"/>
</dbReference>
<name>A0A4V4LSV9_9BASI</name>
<evidence type="ECO:0000313" key="8">
    <source>
        <dbReference type="Proteomes" id="UP000310189"/>
    </source>
</evidence>
<keyword evidence="3" id="KW-0238">DNA-binding</keyword>
<organism evidence="7 8">
    <name type="scientific">Wallemia hederae</name>
    <dbReference type="NCBI Taxonomy" id="1540922"/>
    <lineage>
        <taxon>Eukaryota</taxon>
        <taxon>Fungi</taxon>
        <taxon>Dikarya</taxon>
        <taxon>Basidiomycota</taxon>
        <taxon>Wallemiomycotina</taxon>
        <taxon>Wallemiomycetes</taxon>
        <taxon>Wallemiales</taxon>
        <taxon>Wallemiaceae</taxon>
        <taxon>Wallemia</taxon>
    </lineage>
</organism>
<gene>
    <name evidence="7" type="ORF">E3P99_02852</name>
</gene>
<dbReference type="PANTHER" id="PTHR47663:SF1">
    <property type="entry name" value="XYLANOLYTIC TRANSCRIPTIONAL ACTIVATOR XLNR-RELATED"/>
    <property type="match status" value="1"/>
</dbReference>
<dbReference type="SMART" id="SM00066">
    <property type="entry name" value="GAL4"/>
    <property type="match status" value="1"/>
</dbReference>
<dbReference type="PROSITE" id="PS50048">
    <property type="entry name" value="ZN2_CY6_FUNGAL_2"/>
    <property type="match status" value="1"/>
</dbReference>